<sequence>MHDQRKVEKITDPSQELATKELVNGDKVTSSGANKWNQGTSKPSFAAAVQSELPTISEGEKNVDVTHDTHLEKPAVFFKAEDYFVNLEQECRFTLIGKLYKTKPPMEDIRKAFISQFHLKGKVKIAFFDFQHVCIDFTNEVDYTHIKLKNFVDIIGTPMKILLWSPDFKLEVETPAVPVWILIHQLQWHLFRWEVVSRMIQSIGVAIAPDQATYSKSRGNVAKIKVEINLLKPKLDQLWLALKGWNLWLDIEYEGVSFYCIYCKMQGSNLEKNHDHDWSGDGIIQSTEEEEDGSSEDNDYEDDEGSMESDEFESMDSEAEVSNDIAPNLVEVFVGEATVHQAMTSAISLSHLSPRGNTKEFWDLVMPLQIAMVKWVFWEENLDYSVVEDDDQQMQATVVQHSPGAMDGALRGEFGKEAYERISGQMVNRQKSGCYVSSKLNCNKIHEIRASVGFPHFQFLMQYLGRSIFPGRKKVVYFNKMVAEFSNKLQVWQGRLLSFGGKAVLIKSVLAALPIHLIAAINPPKTALTQAEKIMASFFWGKIDDKEKHHWVAWKSLCYPVKEGGVGFRSLHDTYKAFAA</sequence>
<dbReference type="AlphaFoldDB" id="A0A1J6K020"/>
<keyword evidence="4" id="KW-1185">Reference proteome</keyword>
<name>A0A1J6K020_NICAT</name>
<dbReference type="PANTHER" id="PTHR31286:SF177">
    <property type="entry name" value="ENDONUCLEASE_EXONUCLEASE_PHOSPHATASE"/>
    <property type="match status" value="1"/>
</dbReference>
<protein>
    <recommendedName>
        <fullName evidence="2">DUF4283 domain-containing protein</fullName>
    </recommendedName>
</protein>
<evidence type="ECO:0000313" key="3">
    <source>
        <dbReference type="EMBL" id="OIT23354.1"/>
    </source>
</evidence>
<dbReference type="InterPro" id="IPR040256">
    <property type="entry name" value="At4g02000-like"/>
</dbReference>
<feature type="compositionally biased region" description="Polar residues" evidence="1">
    <location>
        <begin position="27"/>
        <end position="41"/>
    </location>
</feature>
<dbReference type="EMBL" id="MJEQ01003305">
    <property type="protein sequence ID" value="OIT23354.1"/>
    <property type="molecule type" value="Genomic_DNA"/>
</dbReference>
<gene>
    <name evidence="3" type="ORF">A4A49_28503</name>
</gene>
<dbReference type="Gramene" id="OIT23354">
    <property type="protein sequence ID" value="OIT23354"/>
    <property type="gene ID" value="A4A49_28503"/>
</dbReference>
<feature type="region of interest" description="Disordered" evidence="1">
    <location>
        <begin position="1"/>
        <end position="41"/>
    </location>
</feature>
<dbReference type="PANTHER" id="PTHR31286">
    <property type="entry name" value="GLYCINE-RICH CELL WALL STRUCTURAL PROTEIN 1.8-LIKE"/>
    <property type="match status" value="1"/>
</dbReference>
<dbReference type="InterPro" id="IPR025558">
    <property type="entry name" value="DUF4283"/>
</dbReference>
<dbReference type="STRING" id="49451.A0A1J6K020"/>
<evidence type="ECO:0000256" key="1">
    <source>
        <dbReference type="SAM" id="MobiDB-lite"/>
    </source>
</evidence>
<feature type="region of interest" description="Disordered" evidence="1">
    <location>
        <begin position="276"/>
        <end position="320"/>
    </location>
</feature>
<reference evidence="3" key="1">
    <citation type="submission" date="2016-11" db="EMBL/GenBank/DDBJ databases">
        <title>The genome of Nicotiana attenuata.</title>
        <authorList>
            <person name="Xu S."/>
            <person name="Brockmoeller T."/>
            <person name="Gaquerel E."/>
            <person name="Navarro A."/>
            <person name="Kuhl H."/>
            <person name="Gase K."/>
            <person name="Ling Z."/>
            <person name="Zhou W."/>
            <person name="Kreitzer C."/>
            <person name="Stanke M."/>
            <person name="Tang H."/>
            <person name="Lyons E."/>
            <person name="Pandey P."/>
            <person name="Pandey S.P."/>
            <person name="Timmermann B."/>
            <person name="Baldwin I.T."/>
        </authorList>
    </citation>
    <scope>NUCLEOTIDE SEQUENCE [LARGE SCALE GENOMIC DNA]</scope>
    <source>
        <strain evidence="3">UT</strain>
    </source>
</reference>
<dbReference type="Pfam" id="PF14111">
    <property type="entry name" value="DUF4283"/>
    <property type="match status" value="1"/>
</dbReference>
<evidence type="ECO:0000313" key="4">
    <source>
        <dbReference type="Proteomes" id="UP000187609"/>
    </source>
</evidence>
<organism evidence="3 4">
    <name type="scientific">Nicotiana attenuata</name>
    <name type="common">Coyote tobacco</name>
    <dbReference type="NCBI Taxonomy" id="49451"/>
    <lineage>
        <taxon>Eukaryota</taxon>
        <taxon>Viridiplantae</taxon>
        <taxon>Streptophyta</taxon>
        <taxon>Embryophyta</taxon>
        <taxon>Tracheophyta</taxon>
        <taxon>Spermatophyta</taxon>
        <taxon>Magnoliopsida</taxon>
        <taxon>eudicotyledons</taxon>
        <taxon>Gunneridae</taxon>
        <taxon>Pentapetalae</taxon>
        <taxon>asterids</taxon>
        <taxon>lamiids</taxon>
        <taxon>Solanales</taxon>
        <taxon>Solanaceae</taxon>
        <taxon>Nicotianoideae</taxon>
        <taxon>Nicotianeae</taxon>
        <taxon>Nicotiana</taxon>
    </lineage>
</organism>
<dbReference type="OMA" id="MESTSEC"/>
<comment type="caution">
    <text evidence="3">The sequence shown here is derived from an EMBL/GenBank/DDBJ whole genome shotgun (WGS) entry which is preliminary data.</text>
</comment>
<accession>A0A1J6K020</accession>
<feature type="compositionally biased region" description="Basic and acidic residues" evidence="1">
    <location>
        <begin position="1"/>
        <end position="11"/>
    </location>
</feature>
<proteinExistence type="predicted"/>
<feature type="compositionally biased region" description="Acidic residues" evidence="1">
    <location>
        <begin position="287"/>
        <end position="320"/>
    </location>
</feature>
<feature type="domain" description="DUF4283" evidence="2">
    <location>
        <begin position="88"/>
        <end position="171"/>
    </location>
</feature>
<dbReference type="Proteomes" id="UP000187609">
    <property type="component" value="Unassembled WGS sequence"/>
</dbReference>
<evidence type="ECO:0000259" key="2">
    <source>
        <dbReference type="Pfam" id="PF14111"/>
    </source>
</evidence>